<evidence type="ECO:0000313" key="3">
    <source>
        <dbReference type="Proteomes" id="UP001153269"/>
    </source>
</evidence>
<dbReference type="AlphaFoldDB" id="A0A9N7Z604"/>
<dbReference type="EMBL" id="CADEAL010004312">
    <property type="protein sequence ID" value="CAB1456793.1"/>
    <property type="molecule type" value="Genomic_DNA"/>
</dbReference>
<protein>
    <submittedName>
        <fullName evidence="2">Uncharacterized protein</fullName>
    </submittedName>
</protein>
<proteinExistence type="predicted"/>
<evidence type="ECO:0000313" key="2">
    <source>
        <dbReference type="EMBL" id="CAB1456793.1"/>
    </source>
</evidence>
<organism evidence="2 3">
    <name type="scientific">Pleuronectes platessa</name>
    <name type="common">European plaice</name>
    <dbReference type="NCBI Taxonomy" id="8262"/>
    <lineage>
        <taxon>Eukaryota</taxon>
        <taxon>Metazoa</taxon>
        <taxon>Chordata</taxon>
        <taxon>Craniata</taxon>
        <taxon>Vertebrata</taxon>
        <taxon>Euteleostomi</taxon>
        <taxon>Actinopterygii</taxon>
        <taxon>Neopterygii</taxon>
        <taxon>Teleostei</taxon>
        <taxon>Neoteleostei</taxon>
        <taxon>Acanthomorphata</taxon>
        <taxon>Carangaria</taxon>
        <taxon>Pleuronectiformes</taxon>
        <taxon>Pleuronectoidei</taxon>
        <taxon>Pleuronectidae</taxon>
        <taxon>Pleuronectes</taxon>
    </lineage>
</organism>
<feature type="region of interest" description="Disordered" evidence="1">
    <location>
        <begin position="72"/>
        <end position="100"/>
    </location>
</feature>
<dbReference type="Proteomes" id="UP001153269">
    <property type="component" value="Unassembled WGS sequence"/>
</dbReference>
<sequence length="137" mass="14561">MTACKHCKCVGSSLVCAPIRRGLFSPEKKAAQCPRAVPNLAWSENRACVAGSLCLFMLKPGLVPSCLFSWPTSGDTRDSTPPTPPSQAQPDTSTSAPTQVTDLLTPLPRGLFAPRPSFKKGVLFDHSLGPGSCHQCH</sequence>
<evidence type="ECO:0000256" key="1">
    <source>
        <dbReference type="SAM" id="MobiDB-lite"/>
    </source>
</evidence>
<comment type="caution">
    <text evidence="2">The sequence shown here is derived from an EMBL/GenBank/DDBJ whole genome shotgun (WGS) entry which is preliminary data.</text>
</comment>
<accession>A0A9N7Z604</accession>
<name>A0A9N7Z604_PLEPL</name>
<reference evidence="2" key="1">
    <citation type="submission" date="2020-03" db="EMBL/GenBank/DDBJ databases">
        <authorList>
            <person name="Weist P."/>
        </authorList>
    </citation>
    <scope>NUCLEOTIDE SEQUENCE</scope>
</reference>
<keyword evidence="3" id="KW-1185">Reference proteome</keyword>
<gene>
    <name evidence="2" type="ORF">PLEPLA_LOCUS44587</name>
</gene>